<gene>
    <name evidence="1" type="ORF">IHE45_05G070500</name>
</gene>
<accession>A0ACB7W2F1</accession>
<organism evidence="1 2">
    <name type="scientific">Dioscorea alata</name>
    <name type="common">Purple yam</name>
    <dbReference type="NCBI Taxonomy" id="55571"/>
    <lineage>
        <taxon>Eukaryota</taxon>
        <taxon>Viridiplantae</taxon>
        <taxon>Streptophyta</taxon>
        <taxon>Embryophyta</taxon>
        <taxon>Tracheophyta</taxon>
        <taxon>Spermatophyta</taxon>
        <taxon>Magnoliopsida</taxon>
        <taxon>Liliopsida</taxon>
        <taxon>Dioscoreales</taxon>
        <taxon>Dioscoreaceae</taxon>
        <taxon>Dioscorea</taxon>
    </lineage>
</organism>
<name>A0ACB7W2F1_DIOAL</name>
<protein>
    <submittedName>
        <fullName evidence="1">Embryo-specific ATS3 protein</fullName>
    </submittedName>
</protein>
<evidence type="ECO:0000313" key="1">
    <source>
        <dbReference type="EMBL" id="KAH7681642.1"/>
    </source>
</evidence>
<sequence length="184" mass="20527">MARSTPFFLLLVFCISSPSSSSSSAVNPKPEELATFKPQDTSKVGGLNNVRGGCSYTVKIKTSCSSPRYTRDMISIAFGDAYRNEVYAPRLDDPSSGAFERCSTDTFKMQGPCGYGVCYLYVRRDGWDGWTPEWVQILETSYHRSVNFYYGSPIPNGVWFGFNNCPRLVTRPTGGAQLVSRMRM</sequence>
<dbReference type="EMBL" id="CM037015">
    <property type="protein sequence ID" value="KAH7681642.1"/>
    <property type="molecule type" value="Genomic_DNA"/>
</dbReference>
<keyword evidence="2" id="KW-1185">Reference proteome</keyword>
<reference evidence="2" key="1">
    <citation type="journal article" date="2022" name="Nat. Commun.">
        <title>Chromosome evolution and the genetic basis of agronomically important traits in greater yam.</title>
        <authorList>
            <person name="Bredeson J.V."/>
            <person name="Lyons J.B."/>
            <person name="Oniyinde I.O."/>
            <person name="Okereke N.R."/>
            <person name="Kolade O."/>
            <person name="Nnabue I."/>
            <person name="Nwadili C.O."/>
            <person name="Hribova E."/>
            <person name="Parker M."/>
            <person name="Nwogha J."/>
            <person name="Shu S."/>
            <person name="Carlson J."/>
            <person name="Kariba R."/>
            <person name="Muthemba S."/>
            <person name="Knop K."/>
            <person name="Barton G.J."/>
            <person name="Sherwood A.V."/>
            <person name="Lopez-Montes A."/>
            <person name="Asiedu R."/>
            <person name="Jamnadass R."/>
            <person name="Muchugi A."/>
            <person name="Goodstein D."/>
            <person name="Egesi C.N."/>
            <person name="Featherston J."/>
            <person name="Asfaw A."/>
            <person name="Simpson G.G."/>
            <person name="Dolezel J."/>
            <person name="Hendre P.S."/>
            <person name="Van Deynze A."/>
            <person name="Kumar P.L."/>
            <person name="Obidiegwu J.E."/>
            <person name="Bhattacharjee R."/>
            <person name="Rokhsar D.S."/>
        </authorList>
    </citation>
    <scope>NUCLEOTIDE SEQUENCE [LARGE SCALE GENOMIC DNA]</scope>
    <source>
        <strain evidence="2">cv. TDa95/00328</strain>
    </source>
</reference>
<evidence type="ECO:0000313" key="2">
    <source>
        <dbReference type="Proteomes" id="UP000827976"/>
    </source>
</evidence>
<proteinExistence type="predicted"/>
<comment type="caution">
    <text evidence="1">The sequence shown here is derived from an EMBL/GenBank/DDBJ whole genome shotgun (WGS) entry which is preliminary data.</text>
</comment>
<dbReference type="Proteomes" id="UP000827976">
    <property type="component" value="Chromosome 5"/>
</dbReference>